<dbReference type="KEGG" id="bon:A361_14010"/>
<dbReference type="Proteomes" id="UP000077856">
    <property type="component" value="Chromosome"/>
</dbReference>
<dbReference type="InterPro" id="IPR023833">
    <property type="entry name" value="Signal_pept_SipW-depend-type"/>
</dbReference>
<gene>
    <name evidence="2" type="ORF">A361_14010</name>
</gene>
<dbReference type="NCBIfam" id="TIGR04088">
    <property type="entry name" value="cognate_SipW"/>
    <property type="match status" value="1"/>
</dbReference>
<feature type="signal peptide" evidence="1">
    <location>
        <begin position="1"/>
        <end position="27"/>
    </location>
</feature>
<dbReference type="EMBL" id="CP015506">
    <property type="protein sequence ID" value="AND40217.1"/>
    <property type="molecule type" value="Genomic_DNA"/>
</dbReference>
<dbReference type="GO" id="GO:0051301">
    <property type="term" value="P:cell division"/>
    <property type="evidence" value="ECO:0007669"/>
    <property type="project" value="UniProtKB-KW"/>
</dbReference>
<evidence type="ECO:0000256" key="1">
    <source>
        <dbReference type="SAM" id="SignalP"/>
    </source>
</evidence>
<keyword evidence="2" id="KW-0132">Cell division</keyword>
<sequence length="199" mass="21232">MGFAKKVSKGLLTAALGFSLMGGGTYAYFSDTEITNNTFAAGTLDLAVNPETIVNIGDLKPGDEVSREFTITNSGTLDISKILLHTNYQVEDAKLNGAANADDFGKHIKVTILYNQANATVQVAETTLYELQSQTPDLTAIDNFVGGGTVPDGLAPGETDKIIVLFEFVDNGGDQNEFQGDALQVEWKFNAQQAEGTVK</sequence>
<name>A0A160MBH2_9BACI</name>
<keyword evidence="1" id="KW-0732">Signal</keyword>
<protein>
    <submittedName>
        <fullName evidence="2">Cell division protein FtsN</fullName>
    </submittedName>
</protein>
<evidence type="ECO:0000313" key="3">
    <source>
        <dbReference type="Proteomes" id="UP000077856"/>
    </source>
</evidence>
<dbReference type="eggNOG" id="ENOG502ZDMI">
    <property type="taxonomic scope" value="Bacteria"/>
</dbReference>
<accession>A0A160MBH2</accession>
<keyword evidence="2" id="KW-0131">Cell cycle</keyword>
<dbReference type="STRING" id="1196031.A361_14010"/>
<dbReference type="Pfam" id="PF12389">
    <property type="entry name" value="Peptidase_M73"/>
    <property type="match status" value="1"/>
</dbReference>
<dbReference type="AlphaFoldDB" id="A0A160MBH2"/>
<feature type="chain" id="PRO_5038485827" evidence="1">
    <location>
        <begin position="28"/>
        <end position="199"/>
    </location>
</feature>
<evidence type="ECO:0000313" key="2">
    <source>
        <dbReference type="EMBL" id="AND40217.1"/>
    </source>
</evidence>
<reference evidence="2 3" key="1">
    <citation type="submission" date="2016-04" db="EMBL/GenBank/DDBJ databases">
        <title>Complete genome sequence of Bacillus oceanisediminis strain 2691.</title>
        <authorList>
            <person name="Jeong H."/>
            <person name="Kim H.J."/>
            <person name="Lee D.-W."/>
        </authorList>
    </citation>
    <scope>NUCLEOTIDE SEQUENCE [LARGE SCALE GENOMIC DNA]</scope>
    <source>
        <strain evidence="2 3">2691</strain>
    </source>
</reference>
<dbReference type="RefSeq" id="WP_019383142.1">
    <property type="nucleotide sequence ID" value="NZ_CP015506.1"/>
</dbReference>
<proteinExistence type="predicted"/>
<dbReference type="InterPro" id="IPR022121">
    <property type="entry name" value="Peptidase_M73_camelysin"/>
</dbReference>
<organism evidence="2 3">
    <name type="scientific">Cytobacillus oceanisediminis 2691</name>
    <dbReference type="NCBI Taxonomy" id="1196031"/>
    <lineage>
        <taxon>Bacteria</taxon>
        <taxon>Bacillati</taxon>
        <taxon>Bacillota</taxon>
        <taxon>Bacilli</taxon>
        <taxon>Bacillales</taxon>
        <taxon>Bacillaceae</taxon>
        <taxon>Cytobacillus</taxon>
    </lineage>
</organism>